<feature type="transmembrane region" description="Helical" evidence="5">
    <location>
        <begin position="21"/>
        <end position="40"/>
    </location>
</feature>
<organism evidence="7 8">
    <name type="scientific">Streptococcus cristatus</name>
    <dbReference type="NCBI Taxonomy" id="45634"/>
    <lineage>
        <taxon>Bacteria</taxon>
        <taxon>Bacillati</taxon>
        <taxon>Bacillota</taxon>
        <taxon>Bacilli</taxon>
        <taxon>Lactobacillales</taxon>
        <taxon>Streptococcaceae</taxon>
        <taxon>Streptococcus</taxon>
    </lineage>
</organism>
<evidence type="ECO:0000256" key="4">
    <source>
        <dbReference type="ARBA" id="ARBA00023136"/>
    </source>
</evidence>
<feature type="transmembrane region" description="Helical" evidence="5">
    <location>
        <begin position="160"/>
        <end position="178"/>
    </location>
</feature>
<accession>A0AAW5WLQ1</accession>
<dbReference type="GO" id="GO:0140359">
    <property type="term" value="F:ABC-type transporter activity"/>
    <property type="evidence" value="ECO:0007669"/>
    <property type="project" value="InterPro"/>
</dbReference>
<sequence length="237" mass="27188">MFKRLSALLWLRFQIIFSNKSILLQILMPFAFVYFYKYLLDMQTRGGEQESLLVLAICLPFSLAMAVGNPITVILSEEKEKKNLRTLLVSGVKRSEYLASTLILPFFLTLIIMGAVPLILDISIDNLFNYSVVVISTSIVIILLYLFLGLVTRTQVEAQIVSIPVMLLVAFLPMLSNLDQSISKFVDYSFMGLFTEYLTKWKVFSLGESLQMFMCLIIWIIILIFCNYFIVKKKNLI</sequence>
<feature type="transmembrane region" description="Helical" evidence="5">
    <location>
        <begin position="210"/>
        <end position="231"/>
    </location>
</feature>
<feature type="transmembrane region" description="Helical" evidence="5">
    <location>
        <begin position="52"/>
        <end position="76"/>
    </location>
</feature>
<proteinExistence type="predicted"/>
<keyword evidence="3 5" id="KW-1133">Transmembrane helix</keyword>
<reference evidence="7" key="1">
    <citation type="journal article" date="2022" name="Med Res Arch">
        <title>Genomic identification of streptococcal strains and relation to clinical characteristics. A substudy to The Partial Oral Treatment of Endocarditis (POET) Trial.</title>
        <authorList>
            <person name="Christensen J."/>
            <person name="Jensen C."/>
            <person name="Dargis R."/>
            <person name="Nielsen X."/>
            <person name="Pries- Heje M."/>
            <person name="Wiingaard C."/>
            <person name="Ihlemann N."/>
            <person name="Gill S."/>
            <person name="Bruun N."/>
            <person name="Elming H."/>
            <person name="Povlsen J."/>
            <person name="Madsen T."/>
            <person name="Jensen K."/>
            <person name="Fuursted K."/>
            <person name="Ostergaard L."/>
            <person name="Christiansen U."/>
            <person name="Rosenvinge F."/>
            <person name="Helweg-Larsen J."/>
            <person name="Fosbol E."/>
            <person name="Kober L."/>
            <person name="Torp-Pedersen C."/>
            <person name="Tonder N."/>
            <person name="Moser C."/>
            <person name="Iversen K."/>
            <person name="Bundgaard H."/>
        </authorList>
    </citation>
    <scope>NUCLEOTIDE SEQUENCE</scope>
    <source>
        <strain evidence="7">K13014465</strain>
    </source>
</reference>
<dbReference type="EMBL" id="JAKUYZ010000006">
    <property type="protein sequence ID" value="MCY7221146.1"/>
    <property type="molecule type" value="Genomic_DNA"/>
</dbReference>
<feature type="transmembrane region" description="Helical" evidence="5">
    <location>
        <begin position="97"/>
        <end position="120"/>
    </location>
</feature>
<gene>
    <name evidence="7" type="ORF">MK546_03450</name>
</gene>
<dbReference type="GO" id="GO:0016020">
    <property type="term" value="C:membrane"/>
    <property type="evidence" value="ECO:0007669"/>
    <property type="project" value="UniProtKB-SubCell"/>
</dbReference>
<protein>
    <submittedName>
        <fullName evidence="7">ABC transporter permease</fullName>
    </submittedName>
</protein>
<dbReference type="AlphaFoldDB" id="A0AAW5WLQ1"/>
<dbReference type="Proteomes" id="UP001208029">
    <property type="component" value="Unassembled WGS sequence"/>
</dbReference>
<evidence type="ECO:0000256" key="5">
    <source>
        <dbReference type="SAM" id="Phobius"/>
    </source>
</evidence>
<feature type="transmembrane region" description="Helical" evidence="5">
    <location>
        <begin position="126"/>
        <end position="148"/>
    </location>
</feature>
<keyword evidence="2 5" id="KW-0812">Transmembrane</keyword>
<evidence type="ECO:0000313" key="8">
    <source>
        <dbReference type="Proteomes" id="UP001208029"/>
    </source>
</evidence>
<evidence type="ECO:0000259" key="6">
    <source>
        <dbReference type="Pfam" id="PF12698"/>
    </source>
</evidence>
<evidence type="ECO:0000313" key="7">
    <source>
        <dbReference type="EMBL" id="MCY7221146.1"/>
    </source>
</evidence>
<evidence type="ECO:0000256" key="3">
    <source>
        <dbReference type="ARBA" id="ARBA00022989"/>
    </source>
</evidence>
<dbReference type="InterPro" id="IPR013525">
    <property type="entry name" value="ABC2_TM"/>
</dbReference>
<feature type="domain" description="ABC-2 type transporter transmembrane" evidence="6">
    <location>
        <begin position="51"/>
        <end position="224"/>
    </location>
</feature>
<name>A0AAW5WLQ1_STRCR</name>
<comment type="caution">
    <text evidence="7">The sequence shown here is derived from an EMBL/GenBank/DDBJ whole genome shotgun (WGS) entry which is preliminary data.</text>
</comment>
<comment type="subcellular location">
    <subcellularLocation>
        <location evidence="1">Membrane</location>
        <topology evidence="1">Multi-pass membrane protein</topology>
    </subcellularLocation>
</comment>
<dbReference type="Pfam" id="PF12698">
    <property type="entry name" value="ABC2_membrane_3"/>
    <property type="match status" value="1"/>
</dbReference>
<keyword evidence="4 5" id="KW-0472">Membrane</keyword>
<evidence type="ECO:0000256" key="2">
    <source>
        <dbReference type="ARBA" id="ARBA00022692"/>
    </source>
</evidence>
<evidence type="ECO:0000256" key="1">
    <source>
        <dbReference type="ARBA" id="ARBA00004141"/>
    </source>
</evidence>
<dbReference type="RefSeq" id="WP_149556467.1">
    <property type="nucleotide sequence ID" value="NZ_JAKUYZ010000006.1"/>
</dbReference>
<reference evidence="7" key="2">
    <citation type="submission" date="2022-02" db="EMBL/GenBank/DDBJ databases">
        <authorList>
            <person name="Christensen J.J.E."/>
            <person name="Jensen C.S."/>
            <person name="Nielsen X.C."/>
            <person name="Dargis R."/>
        </authorList>
    </citation>
    <scope>NUCLEOTIDE SEQUENCE</scope>
    <source>
        <strain evidence="7">K13014465</strain>
    </source>
</reference>